<organism evidence="3 4">
    <name type="scientific">Eleusine coracana subsp. coracana</name>
    <dbReference type="NCBI Taxonomy" id="191504"/>
    <lineage>
        <taxon>Eukaryota</taxon>
        <taxon>Viridiplantae</taxon>
        <taxon>Streptophyta</taxon>
        <taxon>Embryophyta</taxon>
        <taxon>Tracheophyta</taxon>
        <taxon>Spermatophyta</taxon>
        <taxon>Magnoliopsida</taxon>
        <taxon>Liliopsida</taxon>
        <taxon>Poales</taxon>
        <taxon>Poaceae</taxon>
        <taxon>PACMAD clade</taxon>
        <taxon>Chloridoideae</taxon>
        <taxon>Cynodonteae</taxon>
        <taxon>Eleusininae</taxon>
        <taxon>Eleusine</taxon>
    </lineage>
</organism>
<feature type="signal peptide" evidence="2">
    <location>
        <begin position="1"/>
        <end position="28"/>
    </location>
</feature>
<dbReference type="Proteomes" id="UP001054889">
    <property type="component" value="Unassembled WGS sequence"/>
</dbReference>
<keyword evidence="2" id="KW-0732">Signal</keyword>
<dbReference type="Pfam" id="PF00450">
    <property type="entry name" value="Peptidase_S10"/>
    <property type="match status" value="1"/>
</dbReference>
<keyword evidence="2" id="KW-0121">Carboxypeptidase</keyword>
<dbReference type="GO" id="GO:0006508">
    <property type="term" value="P:proteolysis"/>
    <property type="evidence" value="ECO:0007669"/>
    <property type="project" value="UniProtKB-KW"/>
</dbReference>
<dbReference type="SUPFAM" id="SSF53474">
    <property type="entry name" value="alpha/beta-Hydrolases"/>
    <property type="match status" value="1"/>
</dbReference>
<dbReference type="PROSITE" id="PS00131">
    <property type="entry name" value="CARBOXYPEPT_SER_SER"/>
    <property type="match status" value="1"/>
</dbReference>
<dbReference type="GO" id="GO:0004185">
    <property type="term" value="F:serine-type carboxypeptidase activity"/>
    <property type="evidence" value="ECO:0007669"/>
    <property type="project" value="UniProtKB-UniRule"/>
</dbReference>
<dbReference type="Gene3D" id="3.40.50.1820">
    <property type="entry name" value="alpha/beta hydrolase"/>
    <property type="match status" value="1"/>
</dbReference>
<evidence type="ECO:0000256" key="2">
    <source>
        <dbReference type="RuleBase" id="RU361156"/>
    </source>
</evidence>
<comment type="caution">
    <text evidence="3">The sequence shown here is derived from an EMBL/GenBank/DDBJ whole genome shotgun (WGS) entry which is preliminary data.</text>
</comment>
<sequence length="231" mass="25929">MASSAPPTTRLLAILVAFSLLLAPATMAARDEQESDRVAFLPGQPRSPAVSQFSGYVTVNERNGRALFYWFFEAHASPEQKPLLLWLNGGCEITQLLSCFKVKTTFSVVSEICILLMFGLLLSEANVLFLESPVGVGFSYTNTTSDLNKLDDRFVAEDTYNFLVNWFSRFPQYKSNDFYISGESYAGNSVATGHYVPQLAELVHERNKHLERNQHINLKGFVVSTYKLHLL</sequence>
<dbReference type="PANTHER" id="PTHR11802">
    <property type="entry name" value="SERINE PROTEASE FAMILY S10 SERINE CARBOXYPEPTIDASE"/>
    <property type="match status" value="1"/>
</dbReference>
<dbReference type="PANTHER" id="PTHR11802:SF55">
    <property type="entry name" value="CARBOXYPEPTIDASE"/>
    <property type="match status" value="1"/>
</dbReference>
<keyword evidence="2" id="KW-0645">Protease</keyword>
<evidence type="ECO:0000313" key="4">
    <source>
        <dbReference type="Proteomes" id="UP001054889"/>
    </source>
</evidence>
<gene>
    <name evidence="3" type="primary">gb20434</name>
    <name evidence="3" type="ORF">PR202_gb20434</name>
</gene>
<proteinExistence type="inferred from homology"/>
<protein>
    <recommendedName>
        <fullName evidence="2">Carboxypeptidase</fullName>
        <ecNumber evidence="2">3.4.16.-</ecNumber>
    </recommendedName>
</protein>
<dbReference type="EC" id="3.4.16.-" evidence="2"/>
<evidence type="ECO:0000256" key="1">
    <source>
        <dbReference type="ARBA" id="ARBA00009431"/>
    </source>
</evidence>
<dbReference type="EMBL" id="BQKI01000083">
    <property type="protein sequence ID" value="GJN31970.1"/>
    <property type="molecule type" value="Genomic_DNA"/>
</dbReference>
<accession>A0AAV5FAM3</accession>
<keyword evidence="2" id="KW-0378">Hydrolase</keyword>
<keyword evidence="4" id="KW-1185">Reference proteome</keyword>
<dbReference type="InterPro" id="IPR001563">
    <property type="entry name" value="Peptidase_S10"/>
</dbReference>
<comment type="similarity">
    <text evidence="1 2">Belongs to the peptidase S10 family.</text>
</comment>
<dbReference type="GO" id="GO:0005773">
    <property type="term" value="C:vacuole"/>
    <property type="evidence" value="ECO:0007669"/>
    <property type="project" value="TreeGrafter"/>
</dbReference>
<evidence type="ECO:0000313" key="3">
    <source>
        <dbReference type="EMBL" id="GJN31970.1"/>
    </source>
</evidence>
<reference evidence="3" key="2">
    <citation type="submission" date="2021-12" db="EMBL/GenBank/DDBJ databases">
        <title>Resequencing data analysis of finger millet.</title>
        <authorList>
            <person name="Hatakeyama M."/>
            <person name="Aluri S."/>
            <person name="Balachadran M.T."/>
            <person name="Sivarajan S.R."/>
            <person name="Poveda L."/>
            <person name="Shimizu-Inatsugi R."/>
            <person name="Schlapbach R."/>
            <person name="Sreeman S.M."/>
            <person name="Shimizu K.K."/>
        </authorList>
    </citation>
    <scope>NUCLEOTIDE SEQUENCE</scope>
</reference>
<dbReference type="InterPro" id="IPR029058">
    <property type="entry name" value="AB_hydrolase_fold"/>
</dbReference>
<dbReference type="AlphaFoldDB" id="A0AAV5FAM3"/>
<reference evidence="3" key="1">
    <citation type="journal article" date="2018" name="DNA Res.">
        <title>Multiple hybrid de novo genome assembly of finger millet, an orphan allotetraploid crop.</title>
        <authorList>
            <person name="Hatakeyama M."/>
            <person name="Aluri S."/>
            <person name="Balachadran M.T."/>
            <person name="Sivarajan S.R."/>
            <person name="Patrignani A."/>
            <person name="Gruter S."/>
            <person name="Poveda L."/>
            <person name="Shimizu-Inatsugi R."/>
            <person name="Baeten J."/>
            <person name="Francoijs K.J."/>
            <person name="Nataraja K.N."/>
            <person name="Reddy Y.A.N."/>
            <person name="Phadnis S."/>
            <person name="Ravikumar R.L."/>
            <person name="Schlapbach R."/>
            <person name="Sreeman S.M."/>
            <person name="Shimizu K.K."/>
        </authorList>
    </citation>
    <scope>NUCLEOTIDE SEQUENCE</scope>
</reference>
<feature type="chain" id="PRO_5043095480" description="Carboxypeptidase" evidence="2">
    <location>
        <begin position="29"/>
        <end position="231"/>
    </location>
</feature>
<dbReference type="PRINTS" id="PR00724">
    <property type="entry name" value="CRBOXYPTASEC"/>
</dbReference>
<name>A0AAV5FAM3_ELECO</name>
<dbReference type="InterPro" id="IPR018202">
    <property type="entry name" value="Ser_caboxypep_ser_AS"/>
</dbReference>